<dbReference type="EMBL" id="ML976669">
    <property type="protein sequence ID" value="KAF1975780.1"/>
    <property type="molecule type" value="Genomic_DNA"/>
</dbReference>
<dbReference type="Proteomes" id="UP000800036">
    <property type="component" value="Unassembled WGS sequence"/>
</dbReference>
<feature type="signal peptide" evidence="1">
    <location>
        <begin position="1"/>
        <end position="19"/>
    </location>
</feature>
<organism evidence="2 3">
    <name type="scientific">Bimuria novae-zelandiae CBS 107.79</name>
    <dbReference type="NCBI Taxonomy" id="1447943"/>
    <lineage>
        <taxon>Eukaryota</taxon>
        <taxon>Fungi</taxon>
        <taxon>Dikarya</taxon>
        <taxon>Ascomycota</taxon>
        <taxon>Pezizomycotina</taxon>
        <taxon>Dothideomycetes</taxon>
        <taxon>Pleosporomycetidae</taxon>
        <taxon>Pleosporales</taxon>
        <taxon>Massarineae</taxon>
        <taxon>Didymosphaeriaceae</taxon>
        <taxon>Bimuria</taxon>
    </lineage>
</organism>
<accession>A0A6A5VGE3</accession>
<evidence type="ECO:0000313" key="3">
    <source>
        <dbReference type="Proteomes" id="UP000800036"/>
    </source>
</evidence>
<evidence type="ECO:0000256" key="1">
    <source>
        <dbReference type="SAM" id="SignalP"/>
    </source>
</evidence>
<evidence type="ECO:0000313" key="2">
    <source>
        <dbReference type="EMBL" id="KAF1975780.1"/>
    </source>
</evidence>
<protein>
    <recommendedName>
        <fullName evidence="4">Secreted protein</fullName>
    </recommendedName>
</protein>
<proteinExistence type="predicted"/>
<evidence type="ECO:0008006" key="4">
    <source>
        <dbReference type="Google" id="ProtNLM"/>
    </source>
</evidence>
<gene>
    <name evidence="2" type="ORF">BU23DRAFT_67498</name>
</gene>
<keyword evidence="1" id="KW-0732">Signal</keyword>
<reference evidence="2" key="1">
    <citation type="journal article" date="2020" name="Stud. Mycol.">
        <title>101 Dothideomycetes genomes: a test case for predicting lifestyles and emergence of pathogens.</title>
        <authorList>
            <person name="Haridas S."/>
            <person name="Albert R."/>
            <person name="Binder M."/>
            <person name="Bloem J."/>
            <person name="Labutti K."/>
            <person name="Salamov A."/>
            <person name="Andreopoulos B."/>
            <person name="Baker S."/>
            <person name="Barry K."/>
            <person name="Bills G."/>
            <person name="Bluhm B."/>
            <person name="Cannon C."/>
            <person name="Castanera R."/>
            <person name="Culley D."/>
            <person name="Daum C."/>
            <person name="Ezra D."/>
            <person name="Gonzalez J."/>
            <person name="Henrissat B."/>
            <person name="Kuo A."/>
            <person name="Liang C."/>
            <person name="Lipzen A."/>
            <person name="Lutzoni F."/>
            <person name="Magnuson J."/>
            <person name="Mondo S."/>
            <person name="Nolan M."/>
            <person name="Ohm R."/>
            <person name="Pangilinan J."/>
            <person name="Park H.-J."/>
            <person name="Ramirez L."/>
            <person name="Alfaro M."/>
            <person name="Sun H."/>
            <person name="Tritt A."/>
            <person name="Yoshinaga Y."/>
            <person name="Zwiers L.-H."/>
            <person name="Turgeon B."/>
            <person name="Goodwin S."/>
            <person name="Spatafora J."/>
            <person name="Crous P."/>
            <person name="Grigoriev I."/>
        </authorList>
    </citation>
    <scope>NUCLEOTIDE SEQUENCE</scope>
    <source>
        <strain evidence="2">CBS 107.79</strain>
    </source>
</reference>
<dbReference type="AlphaFoldDB" id="A0A6A5VGE3"/>
<name>A0A6A5VGE3_9PLEO</name>
<feature type="chain" id="PRO_5025376067" description="Secreted protein" evidence="1">
    <location>
        <begin position="20"/>
        <end position="124"/>
    </location>
</feature>
<sequence>MKIHLLPLFLSLTALQFFAFRDQRDARGVRWHAEGIADQHGTVRVCGVRLDTHLQLQIPVCALLHTIRPIPRILLIISYQRHGLAPIMSCCTQCSAFGDFPRLLQPWRRPVPRANAFLAYLNLP</sequence>
<keyword evidence="3" id="KW-1185">Reference proteome</keyword>